<dbReference type="Pfam" id="PF00486">
    <property type="entry name" value="Trans_reg_C"/>
    <property type="match status" value="1"/>
</dbReference>
<evidence type="ECO:0000256" key="7">
    <source>
        <dbReference type="ARBA" id="ARBA00023163"/>
    </source>
</evidence>
<feature type="DNA-binding region" description="OmpR/PhoB-type" evidence="10">
    <location>
        <begin position="133"/>
        <end position="233"/>
    </location>
</feature>
<dbReference type="FunFam" id="1.10.10.10:FF:000099">
    <property type="entry name" value="Two-component system response regulator TorR"/>
    <property type="match status" value="1"/>
</dbReference>
<dbReference type="AlphaFoldDB" id="A0A516H3Q2"/>
<dbReference type="KEGG" id="fer:FNB15_14490"/>
<dbReference type="GO" id="GO:0006355">
    <property type="term" value="P:regulation of DNA-templated transcription"/>
    <property type="evidence" value="ECO:0007669"/>
    <property type="project" value="InterPro"/>
</dbReference>
<keyword evidence="2" id="KW-0963">Cytoplasm</keyword>
<keyword evidence="4" id="KW-0902">Two-component regulatory system</keyword>
<dbReference type="GO" id="GO:0005829">
    <property type="term" value="C:cytosol"/>
    <property type="evidence" value="ECO:0007669"/>
    <property type="project" value="TreeGrafter"/>
</dbReference>
<dbReference type="SUPFAM" id="SSF52172">
    <property type="entry name" value="CheY-like"/>
    <property type="match status" value="1"/>
</dbReference>
<gene>
    <name evidence="13" type="ORF">FNB15_14490</name>
</gene>
<dbReference type="InterPro" id="IPR016032">
    <property type="entry name" value="Sig_transdc_resp-reg_C-effctor"/>
</dbReference>
<evidence type="ECO:0000256" key="5">
    <source>
        <dbReference type="ARBA" id="ARBA00023015"/>
    </source>
</evidence>
<keyword evidence="6 10" id="KW-0238">DNA-binding</keyword>
<protein>
    <recommendedName>
        <fullName evidence="8">Regulatory protein VirG</fullName>
    </recommendedName>
</protein>
<name>A0A516H3Q2_9PROT</name>
<evidence type="ECO:0000313" key="14">
    <source>
        <dbReference type="Proteomes" id="UP000317496"/>
    </source>
</evidence>
<dbReference type="EMBL" id="CP041636">
    <property type="protein sequence ID" value="QDO98407.1"/>
    <property type="molecule type" value="Genomic_DNA"/>
</dbReference>
<dbReference type="InterPro" id="IPR001867">
    <property type="entry name" value="OmpR/PhoB-type_DNA-bd"/>
</dbReference>
<dbReference type="InterPro" id="IPR011006">
    <property type="entry name" value="CheY-like_superfamily"/>
</dbReference>
<keyword evidence="14" id="KW-1185">Reference proteome</keyword>
<evidence type="ECO:0000256" key="2">
    <source>
        <dbReference type="ARBA" id="ARBA00022490"/>
    </source>
</evidence>
<dbReference type="InterPro" id="IPR036388">
    <property type="entry name" value="WH-like_DNA-bd_sf"/>
</dbReference>
<accession>A0A516H3Q2</accession>
<dbReference type="OrthoDB" id="9784252at2"/>
<reference evidence="13 14" key="1">
    <citation type="submission" date="2019-07" db="EMBL/GenBank/DDBJ databases">
        <title>Genome sequencing for Ferrovibrio sp. K5.</title>
        <authorList>
            <person name="Park S.-J."/>
        </authorList>
    </citation>
    <scope>NUCLEOTIDE SEQUENCE [LARGE SCALE GENOMIC DNA]</scope>
    <source>
        <strain evidence="13 14">K5</strain>
    </source>
</reference>
<organism evidence="13 14">
    <name type="scientific">Ferrovibrio terrae</name>
    <dbReference type="NCBI Taxonomy" id="2594003"/>
    <lineage>
        <taxon>Bacteria</taxon>
        <taxon>Pseudomonadati</taxon>
        <taxon>Pseudomonadota</taxon>
        <taxon>Alphaproteobacteria</taxon>
        <taxon>Rhodospirillales</taxon>
        <taxon>Rhodospirillaceae</taxon>
        <taxon>Ferrovibrio</taxon>
    </lineage>
</organism>
<comment type="subcellular location">
    <subcellularLocation>
        <location evidence="1">Cytoplasm</location>
    </subcellularLocation>
</comment>
<dbReference type="GO" id="GO:0032993">
    <property type="term" value="C:protein-DNA complex"/>
    <property type="evidence" value="ECO:0007669"/>
    <property type="project" value="TreeGrafter"/>
</dbReference>
<evidence type="ECO:0000256" key="3">
    <source>
        <dbReference type="ARBA" id="ARBA00022553"/>
    </source>
</evidence>
<feature type="modified residue" description="4-aspartylphosphate" evidence="9">
    <location>
        <position position="55"/>
    </location>
</feature>
<dbReference type="SMART" id="SM00448">
    <property type="entry name" value="REC"/>
    <property type="match status" value="1"/>
</dbReference>
<dbReference type="PROSITE" id="PS50110">
    <property type="entry name" value="RESPONSE_REGULATORY"/>
    <property type="match status" value="1"/>
</dbReference>
<dbReference type="Pfam" id="PF00072">
    <property type="entry name" value="Response_reg"/>
    <property type="match status" value="1"/>
</dbReference>
<evidence type="ECO:0000256" key="9">
    <source>
        <dbReference type="PROSITE-ProRule" id="PRU00169"/>
    </source>
</evidence>
<dbReference type="GO" id="GO:0000976">
    <property type="term" value="F:transcription cis-regulatory region binding"/>
    <property type="evidence" value="ECO:0007669"/>
    <property type="project" value="TreeGrafter"/>
</dbReference>
<sequence length="241" mass="26938">MSRTPHILIVDGDREIRNRVMRFLVEHGFRVTPAADSRGMSLALKTGRFDLIVLDLMLPGEDGVQLFRRLRQQVTMPILLLTALSGEADRVLGLESGADDYLTKPFSPRELVARIKAVLRRSVATVSDDSDRPQAYAFEGWVLETAKRHLRAPGGGILPLTSGEFDLLLAFCEHPQRVLSREQLLDLTRGRSTVLFDRSIDVQVSRLRRKIEADPNMPELIKTVRGGGYIFTPPVQALQAA</sequence>
<evidence type="ECO:0000256" key="4">
    <source>
        <dbReference type="ARBA" id="ARBA00023012"/>
    </source>
</evidence>
<dbReference type="Gene3D" id="6.10.250.690">
    <property type="match status" value="1"/>
</dbReference>
<dbReference type="Gene3D" id="3.40.50.2300">
    <property type="match status" value="1"/>
</dbReference>
<dbReference type="Gene3D" id="1.10.10.10">
    <property type="entry name" value="Winged helix-like DNA-binding domain superfamily/Winged helix DNA-binding domain"/>
    <property type="match status" value="1"/>
</dbReference>
<dbReference type="PANTHER" id="PTHR48111">
    <property type="entry name" value="REGULATOR OF RPOS"/>
    <property type="match status" value="1"/>
</dbReference>
<dbReference type="PROSITE" id="PS51755">
    <property type="entry name" value="OMPR_PHOB"/>
    <property type="match status" value="1"/>
</dbReference>
<evidence type="ECO:0000256" key="8">
    <source>
        <dbReference type="ARBA" id="ARBA00067337"/>
    </source>
</evidence>
<dbReference type="SUPFAM" id="SSF46894">
    <property type="entry name" value="C-terminal effector domain of the bipartite response regulators"/>
    <property type="match status" value="1"/>
</dbReference>
<dbReference type="SMART" id="SM00862">
    <property type="entry name" value="Trans_reg_C"/>
    <property type="match status" value="1"/>
</dbReference>
<evidence type="ECO:0000313" key="13">
    <source>
        <dbReference type="EMBL" id="QDO98407.1"/>
    </source>
</evidence>
<dbReference type="InterPro" id="IPR039420">
    <property type="entry name" value="WalR-like"/>
</dbReference>
<evidence type="ECO:0000256" key="6">
    <source>
        <dbReference type="ARBA" id="ARBA00023125"/>
    </source>
</evidence>
<evidence type="ECO:0000259" key="11">
    <source>
        <dbReference type="PROSITE" id="PS50110"/>
    </source>
</evidence>
<feature type="domain" description="Response regulatory" evidence="11">
    <location>
        <begin position="6"/>
        <end position="119"/>
    </location>
</feature>
<keyword evidence="3 9" id="KW-0597">Phosphoprotein</keyword>
<dbReference type="Proteomes" id="UP000317496">
    <property type="component" value="Chromosome"/>
</dbReference>
<evidence type="ECO:0000256" key="10">
    <source>
        <dbReference type="PROSITE-ProRule" id="PRU01091"/>
    </source>
</evidence>
<dbReference type="RefSeq" id="WP_144069388.1">
    <property type="nucleotide sequence ID" value="NZ_CP041636.1"/>
</dbReference>
<evidence type="ECO:0000256" key="1">
    <source>
        <dbReference type="ARBA" id="ARBA00004496"/>
    </source>
</evidence>
<keyword evidence="7" id="KW-0804">Transcription</keyword>
<dbReference type="InterPro" id="IPR001789">
    <property type="entry name" value="Sig_transdc_resp-reg_receiver"/>
</dbReference>
<dbReference type="PANTHER" id="PTHR48111:SF4">
    <property type="entry name" value="DNA-BINDING DUAL TRANSCRIPTIONAL REGULATOR OMPR"/>
    <property type="match status" value="1"/>
</dbReference>
<dbReference type="GO" id="GO:0000156">
    <property type="term" value="F:phosphorelay response regulator activity"/>
    <property type="evidence" value="ECO:0007669"/>
    <property type="project" value="TreeGrafter"/>
</dbReference>
<dbReference type="CDD" id="cd00383">
    <property type="entry name" value="trans_reg_C"/>
    <property type="match status" value="1"/>
</dbReference>
<proteinExistence type="predicted"/>
<keyword evidence="5" id="KW-0805">Transcription regulation</keyword>
<evidence type="ECO:0000259" key="12">
    <source>
        <dbReference type="PROSITE" id="PS51755"/>
    </source>
</evidence>
<feature type="domain" description="OmpR/PhoB-type" evidence="12">
    <location>
        <begin position="133"/>
        <end position="233"/>
    </location>
</feature>